<dbReference type="UniPathway" id="UPA00379">
    <property type="reaction ID" value="UER00549"/>
</dbReference>
<comment type="catalytic activity">
    <reaction evidence="5 8">
        <text>L-histidine = trans-urocanate + NH4(+)</text>
        <dbReference type="Rhea" id="RHEA:21232"/>
        <dbReference type="ChEBI" id="CHEBI:17771"/>
        <dbReference type="ChEBI" id="CHEBI:28938"/>
        <dbReference type="ChEBI" id="CHEBI:57595"/>
        <dbReference type="EC" id="4.3.1.3"/>
    </reaction>
</comment>
<dbReference type="OrthoDB" id="9806955at2"/>
<dbReference type="Gene3D" id="1.20.200.10">
    <property type="entry name" value="Fumarase/aspartase (Central domain)"/>
    <property type="match status" value="1"/>
</dbReference>
<dbReference type="Gene3D" id="1.10.275.10">
    <property type="entry name" value="Fumarase/aspartase (N-terminal domain)"/>
    <property type="match status" value="1"/>
</dbReference>
<dbReference type="Pfam" id="PF00221">
    <property type="entry name" value="Lyase_aromatic"/>
    <property type="match status" value="1"/>
</dbReference>
<evidence type="ECO:0000313" key="11">
    <source>
        <dbReference type="Proteomes" id="UP000184314"/>
    </source>
</evidence>
<evidence type="ECO:0000256" key="7">
    <source>
        <dbReference type="RuleBase" id="RU003954"/>
    </source>
</evidence>
<dbReference type="InterPro" id="IPR008948">
    <property type="entry name" value="L-Aspartase-like"/>
</dbReference>
<dbReference type="GO" id="GO:0005737">
    <property type="term" value="C:cytoplasm"/>
    <property type="evidence" value="ECO:0007669"/>
    <property type="project" value="UniProtKB-SubCell"/>
</dbReference>
<dbReference type="FunFam" id="1.20.200.10:FF:000003">
    <property type="entry name" value="Histidine ammonia-lyase"/>
    <property type="match status" value="1"/>
</dbReference>
<evidence type="ECO:0000256" key="9">
    <source>
        <dbReference type="RuleBase" id="RU004480"/>
    </source>
</evidence>
<sequence>MNVQSFKLGEDWLTAGKAMQIVNGNLSTVLSETTEQKITKSWKIVQNIVDKGHPVYGINTGFGPLCTTKISKSETNILQTNILQSHSVGVGDPIAKDIAKLMLILKAQSLAKGYSGIALKTLNRIIWHIDNDAIPVVPSQGSVGASGDLAPLSHLFLPLIGLGKVEYKNETITTKTLFERTGLEPIALGPKEGLALINGTQFIAAHAVKVVTQLHSILAQADVIGAMMIEGLQGSVKPFYNELHALRPFKGNVHVAKRVKKLLKGSEIMEAHVDCEKVQDPYSIRCIPQVHGASRTAWLHLKELLEVELNSVTDNPVIIDEELTISGGNFHGQPLAMALDYACLAASEIGNISDRRIYLSLEGNSPGVPKLLMNDTGINSGYMILQYTTAALASENKGLCFPSSADSIPTSLGQEDHVSMGSIGGRKALQVIGNVEKILAIELLTAAQAFEFRKPLKSGIYLDEVHNAVREHVAFADKDRVFADDIEKGIAMIKDQTILKVIDRVQAEHNISLKTKHSEEFENY</sequence>
<reference evidence="11" key="1">
    <citation type="submission" date="2016-11" db="EMBL/GenBank/DDBJ databases">
        <authorList>
            <person name="Varghese N."/>
            <person name="Submissions S."/>
        </authorList>
    </citation>
    <scope>NUCLEOTIDE SEQUENCE [LARGE SCALE GENOMIC DNA]</scope>
    <source>
        <strain evidence="11">DSM 16478</strain>
    </source>
</reference>
<evidence type="ECO:0000256" key="4">
    <source>
        <dbReference type="ARBA" id="ARBA00023239"/>
    </source>
</evidence>
<proteinExistence type="inferred from homology"/>
<dbReference type="InterPro" id="IPR005921">
    <property type="entry name" value="HutH"/>
</dbReference>
<dbReference type="NCBIfam" id="TIGR01225">
    <property type="entry name" value="hutH"/>
    <property type="match status" value="1"/>
</dbReference>
<dbReference type="InterPro" id="IPR024083">
    <property type="entry name" value="Fumarase/histidase_N"/>
</dbReference>
<evidence type="ECO:0000256" key="2">
    <source>
        <dbReference type="ARBA" id="ARBA00012994"/>
    </source>
</evidence>
<dbReference type="SUPFAM" id="SSF48557">
    <property type="entry name" value="L-aspartase-like"/>
    <property type="match status" value="1"/>
</dbReference>
<dbReference type="PANTHER" id="PTHR10362">
    <property type="entry name" value="HISTIDINE AMMONIA-LYASE"/>
    <property type="match status" value="1"/>
</dbReference>
<keyword evidence="4 7" id="KW-0456">Lyase</keyword>
<evidence type="ECO:0000256" key="5">
    <source>
        <dbReference type="ARBA" id="ARBA00049269"/>
    </source>
</evidence>
<evidence type="ECO:0000256" key="1">
    <source>
        <dbReference type="ARBA" id="ARBA00005113"/>
    </source>
</evidence>
<comment type="subcellular location">
    <subcellularLocation>
        <location evidence="9">Cytoplasm</location>
    </subcellularLocation>
</comment>
<evidence type="ECO:0000256" key="8">
    <source>
        <dbReference type="RuleBase" id="RU004479"/>
    </source>
</evidence>
<gene>
    <name evidence="10" type="ORF">SAMN04488007_1244</name>
</gene>
<dbReference type="InterPro" id="IPR022313">
    <property type="entry name" value="Phe/His_NH3-lyase_AS"/>
</dbReference>
<dbReference type="EC" id="4.3.1.3" evidence="2 6"/>
<comment type="pathway">
    <text evidence="1 8">Amino-acid degradation; L-histidine degradation into L-glutamate; N-formimidoyl-L-glutamate from L-histidine: step 1/3.</text>
</comment>
<dbReference type="RefSeq" id="WP_073242213.1">
    <property type="nucleotide sequence ID" value="NZ_FQZX01000001.1"/>
</dbReference>
<dbReference type="EMBL" id="FQZX01000001">
    <property type="protein sequence ID" value="SHJ73112.1"/>
    <property type="molecule type" value="Genomic_DNA"/>
</dbReference>
<accession>A0A1M6LPX6</accession>
<keyword evidence="3 8" id="KW-0369">Histidine metabolism</keyword>
<comment type="similarity">
    <text evidence="7">Belongs to the PAL/histidase family.</text>
</comment>
<dbReference type="GO" id="GO:0019556">
    <property type="term" value="P:L-histidine catabolic process to glutamate and formamide"/>
    <property type="evidence" value="ECO:0007669"/>
    <property type="project" value="UniProtKB-UniPathway"/>
</dbReference>
<evidence type="ECO:0000313" key="10">
    <source>
        <dbReference type="EMBL" id="SHJ73112.1"/>
    </source>
</evidence>
<dbReference type="NCBIfam" id="NF006871">
    <property type="entry name" value="PRK09367.1"/>
    <property type="match status" value="1"/>
</dbReference>
<name>A0A1M6LPX6_9FLAO</name>
<dbReference type="InterPro" id="IPR001106">
    <property type="entry name" value="Aromatic_Lyase"/>
</dbReference>
<dbReference type="PROSITE" id="PS00488">
    <property type="entry name" value="PAL_HISTIDASE"/>
    <property type="match status" value="1"/>
</dbReference>
<evidence type="ECO:0000256" key="6">
    <source>
        <dbReference type="NCBIfam" id="TIGR01225"/>
    </source>
</evidence>
<dbReference type="FunFam" id="1.10.275.10:FF:000005">
    <property type="entry name" value="Histidine ammonia-lyase"/>
    <property type="match status" value="1"/>
</dbReference>
<dbReference type="GO" id="GO:0019557">
    <property type="term" value="P:L-histidine catabolic process to glutamate and formate"/>
    <property type="evidence" value="ECO:0007669"/>
    <property type="project" value="UniProtKB-UniPathway"/>
</dbReference>
<dbReference type="GO" id="GO:0004397">
    <property type="term" value="F:histidine ammonia-lyase activity"/>
    <property type="evidence" value="ECO:0007669"/>
    <property type="project" value="UniProtKB-UniRule"/>
</dbReference>
<dbReference type="Proteomes" id="UP000184314">
    <property type="component" value="Unassembled WGS sequence"/>
</dbReference>
<protein>
    <recommendedName>
        <fullName evidence="2 6">Histidine ammonia-lyase</fullName>
        <ecNumber evidence="2 6">4.3.1.3</ecNumber>
    </recommendedName>
</protein>
<dbReference type="STRING" id="228958.SAMN04488007_1244"/>
<organism evidence="10 11">
    <name type="scientific">Maribacter aquivivus</name>
    <dbReference type="NCBI Taxonomy" id="228958"/>
    <lineage>
        <taxon>Bacteria</taxon>
        <taxon>Pseudomonadati</taxon>
        <taxon>Bacteroidota</taxon>
        <taxon>Flavobacteriia</taxon>
        <taxon>Flavobacteriales</taxon>
        <taxon>Flavobacteriaceae</taxon>
        <taxon>Maribacter</taxon>
    </lineage>
</organism>
<keyword evidence="11" id="KW-1185">Reference proteome</keyword>
<dbReference type="CDD" id="cd00332">
    <property type="entry name" value="PAL-HAL"/>
    <property type="match status" value="1"/>
</dbReference>
<dbReference type="AlphaFoldDB" id="A0A1M6LPX6"/>
<evidence type="ECO:0000256" key="3">
    <source>
        <dbReference type="ARBA" id="ARBA00022808"/>
    </source>
</evidence>